<gene>
    <name evidence="2" type="ORF">CPJ18_23085</name>
</gene>
<comment type="caution">
    <text evidence="2">The sequence shown here is derived from an EMBL/GenBank/DDBJ whole genome shotgun (WGS) entry which is preliminary data.</text>
</comment>
<protein>
    <recommendedName>
        <fullName evidence="1">FRG domain-containing protein</fullName>
    </recommendedName>
</protein>
<dbReference type="GeneID" id="86882191"/>
<evidence type="ECO:0000313" key="2">
    <source>
        <dbReference type="EMBL" id="POO48863.1"/>
    </source>
</evidence>
<evidence type="ECO:0000313" key="3">
    <source>
        <dbReference type="Proteomes" id="UP000237447"/>
    </source>
</evidence>
<reference evidence="2 3" key="1">
    <citation type="journal article" date="2018" name="Syst. Appl. Microbiol.">
        <title>Agrobacterium rosae sp. nov., isolated from galls on different agricultural crops.</title>
        <authorList>
            <person name="Kuzmanovic N."/>
            <person name="Pulawska J."/>
            <person name="Smalla K."/>
            <person name="Nesme X."/>
        </authorList>
    </citation>
    <scope>NUCLEOTIDE SEQUENCE [LARGE SCALE GENOMIC DNA]</scope>
    <source>
        <strain evidence="2 3">NCPPB 1650</strain>
    </source>
</reference>
<proteinExistence type="predicted"/>
<accession>A0AAE5RTA6</accession>
<dbReference type="SMART" id="SM00901">
    <property type="entry name" value="FRG"/>
    <property type="match status" value="1"/>
</dbReference>
<dbReference type="AlphaFoldDB" id="A0AAE5RTA6"/>
<feature type="domain" description="FRG" evidence="1">
    <location>
        <begin position="209"/>
        <end position="313"/>
    </location>
</feature>
<name>A0AAE5RTA6_9HYPH</name>
<dbReference type="Proteomes" id="UP000237447">
    <property type="component" value="Unassembled WGS sequence"/>
</dbReference>
<dbReference type="EMBL" id="NXEJ01000012">
    <property type="protein sequence ID" value="POO48863.1"/>
    <property type="molecule type" value="Genomic_DNA"/>
</dbReference>
<evidence type="ECO:0000259" key="1">
    <source>
        <dbReference type="SMART" id="SM00901"/>
    </source>
</evidence>
<sequence length="471" mass="53489">MLNLIIRANFEDYRKSAGEIGSSSFEIARFLEYTEKSIEAEYLPVTDETLSRLRDFPTVFMSEMQSLEDDDLTYYVDCRLGRIKNVSVKNRDIRFDFEITHVFNRMEFVRKGRSEFEKRLGLGSGELYRTHWALKTISLQEFLNGAGLSVPEDALDETITINAVAPMATAHVDVGLAPISTSMMVGQDIPEVNSISDFLREIGEINSSPDVSVLYRGHYRNDYSLTPTLFRKHPNGTWKWLTKEDVIVRELMSAQAREFANDRSMLDHLVRMQHYGLPTRLLDLTSNPLIALYFSCADPKAKDDDKNKPGQVIILTTKAKEVKYFDSDKISLISCVTLLTNDQKNNIDKKMSVDDFKEEESCKRLLDFVRREKPHFQDKIDPSDLSEILFVRGRSTHERIASQAGAFLVFGINAELPETGISGLDIHRINVVNKAGILEELAKLNIKASTVYPGLERAAEDIKASYMVAET</sequence>
<dbReference type="InterPro" id="IPR014966">
    <property type="entry name" value="FRG-dom"/>
</dbReference>
<dbReference type="RefSeq" id="WP_103660159.1">
    <property type="nucleotide sequence ID" value="NZ_NXEJ01000012.1"/>
</dbReference>
<organism evidence="2 3">
    <name type="scientific">Agrobacterium rosae</name>
    <dbReference type="NCBI Taxonomy" id="1972867"/>
    <lineage>
        <taxon>Bacteria</taxon>
        <taxon>Pseudomonadati</taxon>
        <taxon>Pseudomonadota</taxon>
        <taxon>Alphaproteobacteria</taxon>
        <taxon>Hyphomicrobiales</taxon>
        <taxon>Rhizobiaceae</taxon>
        <taxon>Rhizobium/Agrobacterium group</taxon>
        <taxon>Agrobacterium</taxon>
    </lineage>
</organism>
<dbReference type="Pfam" id="PF08867">
    <property type="entry name" value="FRG"/>
    <property type="match status" value="1"/>
</dbReference>